<reference evidence="1 2" key="1">
    <citation type="journal article" date="2019" name="Sci. Rep.">
        <title>Orb-weaving spider Araneus ventricosus genome elucidates the spidroin gene catalogue.</title>
        <authorList>
            <person name="Kono N."/>
            <person name="Nakamura H."/>
            <person name="Ohtoshi R."/>
            <person name="Moran D.A.P."/>
            <person name="Shinohara A."/>
            <person name="Yoshida Y."/>
            <person name="Fujiwara M."/>
            <person name="Mori M."/>
            <person name="Tomita M."/>
            <person name="Arakawa K."/>
        </authorList>
    </citation>
    <scope>NUCLEOTIDE SEQUENCE [LARGE SCALE GENOMIC DNA]</scope>
</reference>
<dbReference type="EMBL" id="BGPR01000205">
    <property type="protein sequence ID" value="GBM04644.1"/>
    <property type="molecule type" value="Genomic_DNA"/>
</dbReference>
<dbReference type="Proteomes" id="UP000499080">
    <property type="component" value="Unassembled WGS sequence"/>
</dbReference>
<protein>
    <submittedName>
        <fullName evidence="1">Uncharacterized protein</fullName>
    </submittedName>
</protein>
<gene>
    <name evidence="1" type="ORF">AVEN_75597_1</name>
</gene>
<dbReference type="AlphaFoldDB" id="A0A4Y2CL32"/>
<proteinExistence type="predicted"/>
<sequence length="92" mass="9956">MSSHRMSKWALASCGVIIMVGVVLPPSSASTYRLREMSGRGPVMGYLNSGLSTRATAEAVIQYPGCFGVLNMGVTLFAFIECDRDKYINSND</sequence>
<evidence type="ECO:0000313" key="2">
    <source>
        <dbReference type="Proteomes" id="UP000499080"/>
    </source>
</evidence>
<evidence type="ECO:0000313" key="1">
    <source>
        <dbReference type="EMBL" id="GBM04644.1"/>
    </source>
</evidence>
<keyword evidence="2" id="KW-1185">Reference proteome</keyword>
<accession>A0A4Y2CL32</accession>
<name>A0A4Y2CL32_ARAVE</name>
<organism evidence="1 2">
    <name type="scientific">Araneus ventricosus</name>
    <name type="common">Orbweaver spider</name>
    <name type="synonym">Epeira ventricosa</name>
    <dbReference type="NCBI Taxonomy" id="182803"/>
    <lineage>
        <taxon>Eukaryota</taxon>
        <taxon>Metazoa</taxon>
        <taxon>Ecdysozoa</taxon>
        <taxon>Arthropoda</taxon>
        <taxon>Chelicerata</taxon>
        <taxon>Arachnida</taxon>
        <taxon>Araneae</taxon>
        <taxon>Araneomorphae</taxon>
        <taxon>Entelegynae</taxon>
        <taxon>Araneoidea</taxon>
        <taxon>Araneidae</taxon>
        <taxon>Araneus</taxon>
    </lineage>
</organism>
<comment type="caution">
    <text evidence="1">The sequence shown here is derived from an EMBL/GenBank/DDBJ whole genome shotgun (WGS) entry which is preliminary data.</text>
</comment>